<sequence>MQEGRASKQDFARATPVESLINSAINMDGPPVPWLQRFDKASRLLLCTLMSGHWGALAAFRTLQRSLSGQGASQGFSWWTFTEILCSQEPVLTGSEKTLTLKPLLLLLPVLCQRNLFSLLLTVQSTVPEACLQHLLQASRQDPSPDLWVQRLRDLLQVRVQENSSVMPVLLSDSCRQQLKYICQKVSCGKPGLERKLSWCAKQASPYIAWTGDAPGSVPQIRENKEVAEEPLDPEEKVLEKRSRLEVELNTELCEPHGLMQGVGVNTGNEVMMEVSENEGVHSTSNDVYQSCPKEEAEEAKVANWSPQQDTAAGVPDYIKDHVPKLKELLEMQFDLSDGIAPPELQVFNECTPSQLKVLCSLLQLSECPENKLLHFCTWLVALSPDLGYSNAAVLAEKLFLPRVLSLTEPPSWPLTTALMMFCSKYSRPVCCTLISSVIQAPAKGLEQMKLVCKLIEECLEPEYVRLLFSHIIEMPWSEDLLVAVHSLLGRQVVLSTELFNMLVLNLCQMAQEFATSMHYANLVLTVLTKYQSSITLAHQHRLSCALDLNRTILKKSLQAALKRVPSNKEES</sequence>
<dbReference type="InterPro" id="IPR039685">
    <property type="entry name" value="FANCE"/>
</dbReference>
<dbReference type="CDD" id="cd07439">
    <property type="entry name" value="FANCE_c-term"/>
    <property type="match status" value="1"/>
</dbReference>
<dbReference type="AlphaFoldDB" id="A0AA35P9B9"/>
<dbReference type="EMBL" id="OX395131">
    <property type="protein sequence ID" value="CAI5777595.1"/>
    <property type="molecule type" value="Genomic_DNA"/>
</dbReference>
<dbReference type="InterPro" id="IPR021025">
    <property type="entry name" value="Fanconi_anaemia_gr_E_prot_C"/>
</dbReference>
<keyword evidence="3" id="KW-1185">Reference proteome</keyword>
<dbReference type="Pfam" id="PF11510">
    <property type="entry name" value="FA_FANCE"/>
    <property type="match status" value="1"/>
</dbReference>
<dbReference type="GO" id="GO:0043240">
    <property type="term" value="C:Fanconi anaemia nuclear complex"/>
    <property type="evidence" value="ECO:0007669"/>
    <property type="project" value="InterPro"/>
</dbReference>
<reference evidence="2" key="1">
    <citation type="submission" date="2022-12" db="EMBL/GenBank/DDBJ databases">
        <authorList>
            <person name="Alioto T."/>
            <person name="Alioto T."/>
            <person name="Gomez Garrido J."/>
        </authorList>
    </citation>
    <scope>NUCLEOTIDE SEQUENCE</scope>
</reference>
<organism evidence="2 3">
    <name type="scientific">Podarcis lilfordi</name>
    <name type="common">Lilford's wall lizard</name>
    <dbReference type="NCBI Taxonomy" id="74358"/>
    <lineage>
        <taxon>Eukaryota</taxon>
        <taxon>Metazoa</taxon>
        <taxon>Chordata</taxon>
        <taxon>Craniata</taxon>
        <taxon>Vertebrata</taxon>
        <taxon>Euteleostomi</taxon>
        <taxon>Lepidosauria</taxon>
        <taxon>Squamata</taxon>
        <taxon>Bifurcata</taxon>
        <taxon>Unidentata</taxon>
        <taxon>Episquamata</taxon>
        <taxon>Laterata</taxon>
        <taxon>Lacertibaenia</taxon>
        <taxon>Lacertidae</taxon>
        <taxon>Podarcis</taxon>
    </lineage>
</organism>
<dbReference type="PANTHER" id="PTHR32094:SF5">
    <property type="entry name" value="FANCONI ANEMIA GROUP E PROTEIN"/>
    <property type="match status" value="1"/>
</dbReference>
<dbReference type="Gene3D" id="1.25.40.480">
    <property type="match status" value="1"/>
</dbReference>
<evidence type="ECO:0000259" key="1">
    <source>
        <dbReference type="Pfam" id="PF11510"/>
    </source>
</evidence>
<protein>
    <submittedName>
        <fullName evidence="2">FA complementation group E</fullName>
    </submittedName>
</protein>
<dbReference type="Proteomes" id="UP001178461">
    <property type="component" value="Chromosome 6"/>
</dbReference>
<feature type="domain" description="Fanconi Anaemia group E protein C-terminal" evidence="1">
    <location>
        <begin position="315"/>
        <end position="564"/>
    </location>
</feature>
<name>A0AA35P9B9_9SAUR</name>
<dbReference type="GO" id="GO:0036297">
    <property type="term" value="P:interstrand cross-link repair"/>
    <property type="evidence" value="ECO:0007669"/>
    <property type="project" value="InterPro"/>
</dbReference>
<evidence type="ECO:0000313" key="3">
    <source>
        <dbReference type="Proteomes" id="UP001178461"/>
    </source>
</evidence>
<dbReference type="PANTHER" id="PTHR32094">
    <property type="entry name" value="FANCONI ANEMIA GROUP E PROTEIN"/>
    <property type="match status" value="1"/>
</dbReference>
<gene>
    <name evidence="2" type="ORF">PODLI_1B004214</name>
</gene>
<evidence type="ECO:0000313" key="2">
    <source>
        <dbReference type="EMBL" id="CAI5777595.1"/>
    </source>
</evidence>
<accession>A0AA35P9B9</accession>
<proteinExistence type="predicted"/>